<dbReference type="InterPro" id="IPR036890">
    <property type="entry name" value="HATPase_C_sf"/>
</dbReference>
<dbReference type="CDD" id="cd16922">
    <property type="entry name" value="HATPase_EvgS-ArcB-TorS-like"/>
    <property type="match status" value="1"/>
</dbReference>
<dbReference type="PROSITE" id="PS50109">
    <property type="entry name" value="HIS_KIN"/>
    <property type="match status" value="1"/>
</dbReference>
<feature type="domain" description="Histidine kinase" evidence="14">
    <location>
        <begin position="319"/>
        <end position="535"/>
    </location>
</feature>
<keyword evidence="7" id="KW-0547">Nucleotide-binding</keyword>
<evidence type="ECO:0000256" key="10">
    <source>
        <dbReference type="ARBA" id="ARBA00023012"/>
    </source>
</evidence>
<dbReference type="InterPro" id="IPR036641">
    <property type="entry name" value="HPT_dom_sf"/>
</dbReference>
<dbReference type="SUPFAM" id="SSF55874">
    <property type="entry name" value="ATPase domain of HSP90 chaperone/DNA topoisomerase II/histidine kinase"/>
    <property type="match status" value="1"/>
</dbReference>
<dbReference type="InterPro" id="IPR001789">
    <property type="entry name" value="Sig_transdc_resp-reg_receiver"/>
</dbReference>
<comment type="caution">
    <text evidence="16">The sequence shown here is derived from an EMBL/GenBank/DDBJ whole genome shotgun (WGS) entry which is preliminary data.</text>
</comment>
<keyword evidence="4" id="KW-1003">Cell membrane</keyword>
<evidence type="ECO:0000313" key="16">
    <source>
        <dbReference type="EMBL" id="NYA70758.1"/>
    </source>
</evidence>
<evidence type="ECO:0000256" key="4">
    <source>
        <dbReference type="ARBA" id="ARBA00022475"/>
    </source>
</evidence>
<evidence type="ECO:0000256" key="8">
    <source>
        <dbReference type="ARBA" id="ARBA00022840"/>
    </source>
</evidence>
<dbReference type="GO" id="GO:0005524">
    <property type="term" value="F:ATP binding"/>
    <property type="evidence" value="ECO:0007669"/>
    <property type="project" value="UniProtKB-KW"/>
</dbReference>
<dbReference type="InterPro" id="IPR005467">
    <property type="entry name" value="His_kinase_dom"/>
</dbReference>
<dbReference type="EMBL" id="JACBJI010000003">
    <property type="protein sequence ID" value="NYA70758.1"/>
    <property type="molecule type" value="Genomic_DNA"/>
</dbReference>
<dbReference type="Pfam" id="PF02518">
    <property type="entry name" value="HATPase_c"/>
    <property type="match status" value="1"/>
</dbReference>
<gene>
    <name evidence="16" type="ORF">HZF10_07510</name>
</gene>
<dbReference type="Pfam" id="PF00512">
    <property type="entry name" value="HisKA"/>
    <property type="match status" value="1"/>
</dbReference>
<dbReference type="GO" id="GO:0000155">
    <property type="term" value="F:phosphorelay sensor kinase activity"/>
    <property type="evidence" value="ECO:0007669"/>
    <property type="project" value="InterPro"/>
</dbReference>
<dbReference type="SMART" id="SM00388">
    <property type="entry name" value="HisKA"/>
    <property type="match status" value="1"/>
</dbReference>
<evidence type="ECO:0000256" key="3">
    <source>
        <dbReference type="ARBA" id="ARBA00012438"/>
    </source>
</evidence>
<dbReference type="RefSeq" id="WP_176005584.1">
    <property type="nucleotide sequence ID" value="NZ_JABWMI010000010.1"/>
</dbReference>
<dbReference type="SMART" id="SM00387">
    <property type="entry name" value="HATPase_c"/>
    <property type="match status" value="1"/>
</dbReference>
<evidence type="ECO:0000256" key="7">
    <source>
        <dbReference type="ARBA" id="ARBA00022741"/>
    </source>
</evidence>
<evidence type="ECO:0000256" key="11">
    <source>
        <dbReference type="ARBA" id="ARBA00023136"/>
    </source>
</evidence>
<dbReference type="InterPro" id="IPR004358">
    <property type="entry name" value="Sig_transdc_His_kin-like_C"/>
</dbReference>
<dbReference type="Proteomes" id="UP000535020">
    <property type="component" value="Unassembled WGS sequence"/>
</dbReference>
<dbReference type="InterPro" id="IPR011006">
    <property type="entry name" value="CheY-like_superfamily"/>
</dbReference>
<name>A0A7Y9C6U6_9FLAO</name>
<dbReference type="PANTHER" id="PTHR45339:SF1">
    <property type="entry name" value="HYBRID SIGNAL TRANSDUCTION HISTIDINE KINASE J"/>
    <property type="match status" value="1"/>
</dbReference>
<evidence type="ECO:0000256" key="12">
    <source>
        <dbReference type="PROSITE-ProRule" id="PRU00169"/>
    </source>
</evidence>
<evidence type="ECO:0000259" key="14">
    <source>
        <dbReference type="PROSITE" id="PS50109"/>
    </source>
</evidence>
<keyword evidence="11 13" id="KW-0472">Membrane</keyword>
<dbReference type="AlphaFoldDB" id="A0A7Y9C6U6"/>
<dbReference type="SUPFAM" id="SSF47384">
    <property type="entry name" value="Homodimeric domain of signal transducing histidine kinase"/>
    <property type="match status" value="1"/>
</dbReference>
<dbReference type="SUPFAM" id="SSF52172">
    <property type="entry name" value="CheY-like"/>
    <property type="match status" value="1"/>
</dbReference>
<evidence type="ECO:0000259" key="15">
    <source>
        <dbReference type="PROSITE" id="PS50110"/>
    </source>
</evidence>
<keyword evidence="10" id="KW-0902">Two-component regulatory system</keyword>
<dbReference type="SUPFAM" id="SSF47226">
    <property type="entry name" value="Histidine-containing phosphotransfer domain, HPT domain"/>
    <property type="match status" value="1"/>
</dbReference>
<keyword evidence="6 13" id="KW-0812">Transmembrane</keyword>
<dbReference type="GO" id="GO:0005886">
    <property type="term" value="C:plasma membrane"/>
    <property type="evidence" value="ECO:0007669"/>
    <property type="project" value="UniProtKB-SubCell"/>
</dbReference>
<dbReference type="CDD" id="cd00082">
    <property type="entry name" value="HisKA"/>
    <property type="match status" value="1"/>
</dbReference>
<protein>
    <recommendedName>
        <fullName evidence="3">histidine kinase</fullName>
        <ecNumber evidence="3">2.7.13.3</ecNumber>
    </recommendedName>
</protein>
<dbReference type="Pfam" id="PF00072">
    <property type="entry name" value="Response_reg"/>
    <property type="match status" value="1"/>
</dbReference>
<keyword evidence="9 13" id="KW-1133">Transmembrane helix</keyword>
<dbReference type="SMART" id="SM00448">
    <property type="entry name" value="REC"/>
    <property type="match status" value="1"/>
</dbReference>
<keyword evidence="17" id="KW-1185">Reference proteome</keyword>
<evidence type="ECO:0000256" key="2">
    <source>
        <dbReference type="ARBA" id="ARBA00004651"/>
    </source>
</evidence>
<dbReference type="FunFam" id="3.30.565.10:FF:000010">
    <property type="entry name" value="Sensor histidine kinase RcsC"/>
    <property type="match status" value="1"/>
</dbReference>
<evidence type="ECO:0000256" key="13">
    <source>
        <dbReference type="SAM" id="Phobius"/>
    </source>
</evidence>
<dbReference type="InterPro" id="IPR003594">
    <property type="entry name" value="HATPase_dom"/>
</dbReference>
<evidence type="ECO:0000256" key="1">
    <source>
        <dbReference type="ARBA" id="ARBA00000085"/>
    </source>
</evidence>
<dbReference type="PRINTS" id="PR00344">
    <property type="entry name" value="BCTRLSENSOR"/>
</dbReference>
<sequence>MSQQPKAIKGKVLLGYLLLFSIAVISVWFIYTEILKIANPAGAESTDNNKIIKISDAIAGLYAAEAVGRNSILTGSEKDFLLYNRMLDSINIGLEEIKKESDETQLGKFDTIQSLLRRKKSSIAEIIIFRKKNNVENTFDKAVSQVYKVKDSLSQKVKPVQFDNGNQMYQFMRNVLPKKQLDSLSKLPVSNDELTAGIEQMLTKLIVRNNKMKYDLFRKEQKLQDENRVLSDRLRVVLSSLEKEILEKSYAKINRSRNALDNTVSTMAWIGAITFLLLVVFAWIIIRDLSINQRYRQQLEVLNSENENLLRSKTMLMATVTHDIQTPLGSVIGFTDLLTETDPNSRQKQYIENIRHSSQYIVKLVNDLVDFSRLENNKITIEKVSFNFRDLIENTCRPLEPNATNKHIELNWDIDDELDDNFISDPYRLRQILTNLISNAIKFTQEGSVQVSAAALDDTIEISVIDTGIGIAKDQQRHVFEEFTQAHAGIEKKFGGTGLGLTIAKRMLQLLGGDIRLESEEGQGSIFTIHIPKIRSEVKAPSFAKEQRESENDFLKGKKILIVDDDAMQLTLMNEIFANYPVEVVTESDSGNVLKLLGERDFDLVMSDIQMPKIDGFELVKQIRDSDDAISQIPVIALSGKRDLSPEDFTGKGFTASHPKPLQLKGLLALMRAIFANEEIPDSQTAKTTTSTQKLFDLETLNQFTQDDPDSLRLIIDTFIESSKENCASLTEAASQKDYVKMTSIAHKMIPMLKQMDVFSIVKLLEPIEDAKLDADTDLVSYTSEICRKMDELFIELRLQVQKN</sequence>
<organism evidence="16 17">
    <name type="scientific">Flavobacterium agri</name>
    <dbReference type="NCBI Taxonomy" id="2743471"/>
    <lineage>
        <taxon>Bacteria</taxon>
        <taxon>Pseudomonadati</taxon>
        <taxon>Bacteroidota</taxon>
        <taxon>Flavobacteriia</taxon>
        <taxon>Flavobacteriales</taxon>
        <taxon>Flavobacteriaceae</taxon>
        <taxon>Flavobacterium</taxon>
    </lineage>
</organism>
<dbReference type="Gene3D" id="1.10.287.130">
    <property type="match status" value="1"/>
</dbReference>
<dbReference type="Gene3D" id="1.20.120.160">
    <property type="entry name" value="HPT domain"/>
    <property type="match status" value="1"/>
</dbReference>
<comment type="catalytic activity">
    <reaction evidence="1">
        <text>ATP + protein L-histidine = ADP + protein N-phospho-L-histidine.</text>
        <dbReference type="EC" id="2.7.13.3"/>
    </reaction>
</comment>
<dbReference type="Gene3D" id="3.40.50.2300">
    <property type="match status" value="1"/>
</dbReference>
<dbReference type="InterPro" id="IPR036097">
    <property type="entry name" value="HisK_dim/P_sf"/>
</dbReference>
<reference evidence="16 17" key="1">
    <citation type="submission" date="2020-07" db="EMBL/GenBank/DDBJ databases">
        <authorList>
            <person name="Sun Q."/>
        </authorList>
    </citation>
    <scope>NUCLEOTIDE SEQUENCE [LARGE SCALE GENOMIC DNA]</scope>
    <source>
        <strain evidence="16 17">MAH-1</strain>
    </source>
</reference>
<dbReference type="InterPro" id="IPR003661">
    <property type="entry name" value="HisK_dim/P_dom"/>
</dbReference>
<keyword evidence="8" id="KW-0067">ATP-binding</keyword>
<dbReference type="EC" id="2.7.13.3" evidence="3"/>
<comment type="subcellular location">
    <subcellularLocation>
        <location evidence="2">Cell membrane</location>
        <topology evidence="2">Multi-pass membrane protein</topology>
    </subcellularLocation>
</comment>
<dbReference type="PANTHER" id="PTHR45339">
    <property type="entry name" value="HYBRID SIGNAL TRANSDUCTION HISTIDINE KINASE J"/>
    <property type="match status" value="1"/>
</dbReference>
<dbReference type="CDD" id="cd17546">
    <property type="entry name" value="REC_hyHK_CKI1_RcsC-like"/>
    <property type="match status" value="1"/>
</dbReference>
<accession>A0A7Y9C6U6</accession>
<dbReference type="Gene3D" id="3.30.565.10">
    <property type="entry name" value="Histidine kinase-like ATPase, C-terminal domain"/>
    <property type="match status" value="1"/>
</dbReference>
<feature type="domain" description="Response regulatory" evidence="15">
    <location>
        <begin position="559"/>
        <end position="675"/>
    </location>
</feature>
<keyword evidence="5 12" id="KW-0597">Phosphoprotein</keyword>
<evidence type="ECO:0000256" key="5">
    <source>
        <dbReference type="ARBA" id="ARBA00022553"/>
    </source>
</evidence>
<evidence type="ECO:0000313" key="17">
    <source>
        <dbReference type="Proteomes" id="UP000535020"/>
    </source>
</evidence>
<evidence type="ECO:0000256" key="9">
    <source>
        <dbReference type="ARBA" id="ARBA00022989"/>
    </source>
</evidence>
<dbReference type="PROSITE" id="PS50110">
    <property type="entry name" value="RESPONSE_REGULATORY"/>
    <property type="match status" value="1"/>
</dbReference>
<evidence type="ECO:0000256" key="6">
    <source>
        <dbReference type="ARBA" id="ARBA00022692"/>
    </source>
</evidence>
<feature type="transmembrane region" description="Helical" evidence="13">
    <location>
        <begin position="12"/>
        <end position="31"/>
    </location>
</feature>
<proteinExistence type="predicted"/>
<feature type="transmembrane region" description="Helical" evidence="13">
    <location>
        <begin position="267"/>
        <end position="286"/>
    </location>
</feature>
<feature type="modified residue" description="4-aspartylphosphate" evidence="12">
    <location>
        <position position="608"/>
    </location>
</feature>